<dbReference type="Proteomes" id="UP001196870">
    <property type="component" value="Unassembled WGS sequence"/>
</dbReference>
<dbReference type="InterPro" id="IPR002502">
    <property type="entry name" value="Amidase_domain"/>
</dbReference>
<keyword evidence="3" id="KW-1185">Reference proteome</keyword>
<dbReference type="SUPFAM" id="SSF55846">
    <property type="entry name" value="N-acetylmuramoyl-L-alanine amidase-like"/>
    <property type="match status" value="1"/>
</dbReference>
<sequence length="211" mass="22643">MGVYPDNDDTMWLTDTANVGRGKNGDVSRVVVHVTAGGMKNTNQAGSAYATWSSAEVRAKMGVKYLSAHFVVELDGRVIQFVDTNDAAYGTGWLTTGSVHIEFAGDHPHPLTGDQLHYGARLIAWIAREHPSVALAPTGTSAADPGDPTLPGITCHKFIQVVWRAKPENKSKPFTPKSCPGDGIIGQLGDLARQARLYGRPPRVLEQAVGR</sequence>
<evidence type="ECO:0000259" key="1">
    <source>
        <dbReference type="SMART" id="SM00644"/>
    </source>
</evidence>
<dbReference type="RefSeq" id="WP_211856373.1">
    <property type="nucleotide sequence ID" value="NZ_JAAGBB010000062.1"/>
</dbReference>
<evidence type="ECO:0000313" key="3">
    <source>
        <dbReference type="Proteomes" id="UP001196870"/>
    </source>
</evidence>
<protein>
    <submittedName>
        <fullName evidence="2">N-acetylmuramoyl-L-alanine amidase</fullName>
    </submittedName>
</protein>
<gene>
    <name evidence="2" type="ORF">GXW71_29865</name>
</gene>
<name>A0ABS5F7V2_9PROT</name>
<dbReference type="CDD" id="cd06583">
    <property type="entry name" value="PGRP"/>
    <property type="match status" value="1"/>
</dbReference>
<evidence type="ECO:0000313" key="2">
    <source>
        <dbReference type="EMBL" id="MBR0668596.1"/>
    </source>
</evidence>
<dbReference type="Gene3D" id="3.40.80.10">
    <property type="entry name" value="Peptidoglycan recognition protein-like"/>
    <property type="match status" value="1"/>
</dbReference>
<reference evidence="3" key="1">
    <citation type="journal article" date="2021" name="Syst. Appl. Microbiol.">
        <title>Roseomonas hellenica sp. nov., isolated from roots of wild-growing Alkanna tinctoria.</title>
        <authorList>
            <person name="Rat A."/>
            <person name="Naranjo H.D."/>
            <person name="Lebbe L."/>
            <person name="Cnockaert M."/>
            <person name="Krigas N."/>
            <person name="Grigoriadou K."/>
            <person name="Maloupa E."/>
            <person name="Willems A."/>
        </authorList>
    </citation>
    <scope>NUCLEOTIDE SEQUENCE [LARGE SCALE GENOMIC DNA]</scope>
    <source>
        <strain evidence="3">LMG 31523</strain>
    </source>
</reference>
<dbReference type="Pfam" id="PF01510">
    <property type="entry name" value="Amidase_2"/>
    <property type="match status" value="1"/>
</dbReference>
<comment type="caution">
    <text evidence="2">The sequence shown here is derived from an EMBL/GenBank/DDBJ whole genome shotgun (WGS) entry which is preliminary data.</text>
</comment>
<feature type="domain" description="N-acetylmuramoyl-L-alanine amidase" evidence="1">
    <location>
        <begin position="15"/>
        <end position="168"/>
    </location>
</feature>
<dbReference type="InterPro" id="IPR036505">
    <property type="entry name" value="Amidase/PGRP_sf"/>
</dbReference>
<proteinExistence type="predicted"/>
<accession>A0ABS5F7V2</accession>
<dbReference type="EMBL" id="JAAGBB010000062">
    <property type="protein sequence ID" value="MBR0668596.1"/>
    <property type="molecule type" value="Genomic_DNA"/>
</dbReference>
<dbReference type="SMART" id="SM00644">
    <property type="entry name" value="Ami_2"/>
    <property type="match status" value="1"/>
</dbReference>
<organism evidence="2 3">
    <name type="scientific">Plastoroseomonas hellenica</name>
    <dbReference type="NCBI Taxonomy" id="2687306"/>
    <lineage>
        <taxon>Bacteria</taxon>
        <taxon>Pseudomonadati</taxon>
        <taxon>Pseudomonadota</taxon>
        <taxon>Alphaproteobacteria</taxon>
        <taxon>Acetobacterales</taxon>
        <taxon>Acetobacteraceae</taxon>
        <taxon>Plastoroseomonas</taxon>
    </lineage>
</organism>